<feature type="compositionally biased region" description="Polar residues" evidence="1">
    <location>
        <begin position="45"/>
        <end position="56"/>
    </location>
</feature>
<name>A0A4Y2HEJ4_ARAVE</name>
<feature type="region of interest" description="Disordered" evidence="1">
    <location>
        <begin position="40"/>
        <end position="86"/>
    </location>
</feature>
<organism evidence="2 3">
    <name type="scientific">Araneus ventricosus</name>
    <name type="common">Orbweaver spider</name>
    <name type="synonym">Epeira ventricosa</name>
    <dbReference type="NCBI Taxonomy" id="182803"/>
    <lineage>
        <taxon>Eukaryota</taxon>
        <taxon>Metazoa</taxon>
        <taxon>Ecdysozoa</taxon>
        <taxon>Arthropoda</taxon>
        <taxon>Chelicerata</taxon>
        <taxon>Arachnida</taxon>
        <taxon>Araneae</taxon>
        <taxon>Araneomorphae</taxon>
        <taxon>Entelegynae</taxon>
        <taxon>Araneoidea</taxon>
        <taxon>Araneidae</taxon>
        <taxon>Araneus</taxon>
    </lineage>
</organism>
<comment type="caution">
    <text evidence="2">The sequence shown here is derived from an EMBL/GenBank/DDBJ whole genome shotgun (WGS) entry which is preliminary data.</text>
</comment>
<protein>
    <submittedName>
        <fullName evidence="2">Uncharacterized protein</fullName>
    </submittedName>
</protein>
<accession>A0A4Y2HEJ4</accession>
<keyword evidence="3" id="KW-1185">Reference proteome</keyword>
<evidence type="ECO:0000256" key="1">
    <source>
        <dbReference type="SAM" id="MobiDB-lite"/>
    </source>
</evidence>
<proteinExistence type="predicted"/>
<evidence type="ECO:0000313" key="2">
    <source>
        <dbReference type="EMBL" id="GBM63692.1"/>
    </source>
</evidence>
<sequence>MHTRFSSPTSKHKTHHIAQLSLVISTSRSEATQGLFWDGSRNFEQRSNGDTPSPNFRTIPEGGRLMCNKPNTRRIFSGNGFRTLRPRSRDLTTIPRYASTMLEN</sequence>
<reference evidence="2 3" key="1">
    <citation type="journal article" date="2019" name="Sci. Rep.">
        <title>Orb-weaving spider Araneus ventricosus genome elucidates the spidroin gene catalogue.</title>
        <authorList>
            <person name="Kono N."/>
            <person name="Nakamura H."/>
            <person name="Ohtoshi R."/>
            <person name="Moran D.A.P."/>
            <person name="Shinohara A."/>
            <person name="Yoshida Y."/>
            <person name="Fujiwara M."/>
            <person name="Mori M."/>
            <person name="Tomita M."/>
            <person name="Arakawa K."/>
        </authorList>
    </citation>
    <scope>NUCLEOTIDE SEQUENCE [LARGE SCALE GENOMIC DNA]</scope>
</reference>
<dbReference type="Proteomes" id="UP000499080">
    <property type="component" value="Unassembled WGS sequence"/>
</dbReference>
<gene>
    <name evidence="2" type="ORF">AVEN_147628_1</name>
</gene>
<dbReference type="EMBL" id="BGPR01001884">
    <property type="protein sequence ID" value="GBM63692.1"/>
    <property type="molecule type" value="Genomic_DNA"/>
</dbReference>
<dbReference type="AlphaFoldDB" id="A0A4Y2HEJ4"/>
<evidence type="ECO:0000313" key="3">
    <source>
        <dbReference type="Proteomes" id="UP000499080"/>
    </source>
</evidence>